<dbReference type="InterPro" id="IPR036603">
    <property type="entry name" value="RBP11-like"/>
</dbReference>
<keyword evidence="2" id="KW-0804">Transcription</keyword>
<dbReference type="GO" id="GO:0006351">
    <property type="term" value="P:DNA-templated transcription"/>
    <property type="evidence" value="ECO:0007669"/>
    <property type="project" value="InterPro"/>
</dbReference>
<evidence type="ECO:0000313" key="5">
    <source>
        <dbReference type="Proteomes" id="UP001142489"/>
    </source>
</evidence>
<dbReference type="SUPFAM" id="SSF55257">
    <property type="entry name" value="RBP11-like subunits of RNA polymerase"/>
    <property type="match status" value="1"/>
</dbReference>
<organism evidence="4 5">
    <name type="scientific">Phrynocephalus forsythii</name>
    <dbReference type="NCBI Taxonomy" id="171643"/>
    <lineage>
        <taxon>Eukaryota</taxon>
        <taxon>Metazoa</taxon>
        <taxon>Chordata</taxon>
        <taxon>Craniata</taxon>
        <taxon>Vertebrata</taxon>
        <taxon>Euteleostomi</taxon>
        <taxon>Lepidosauria</taxon>
        <taxon>Squamata</taxon>
        <taxon>Bifurcata</taxon>
        <taxon>Unidentata</taxon>
        <taxon>Episquamata</taxon>
        <taxon>Toxicofera</taxon>
        <taxon>Iguania</taxon>
        <taxon>Acrodonta</taxon>
        <taxon>Agamidae</taxon>
        <taxon>Agaminae</taxon>
        <taxon>Phrynocephalus</taxon>
    </lineage>
</organism>
<evidence type="ECO:0000313" key="4">
    <source>
        <dbReference type="EMBL" id="KAJ7319709.1"/>
    </source>
</evidence>
<dbReference type="EMBL" id="JAPFRF010000010">
    <property type="protein sequence ID" value="KAJ7319709.1"/>
    <property type="molecule type" value="Genomic_DNA"/>
</dbReference>
<name>A0A9Q0XLZ0_9SAUR</name>
<protein>
    <submittedName>
        <fullName evidence="4">Uncharacterized protein</fullName>
    </submittedName>
</protein>
<evidence type="ECO:0000256" key="3">
    <source>
        <dbReference type="SAM" id="MobiDB-lite"/>
    </source>
</evidence>
<gene>
    <name evidence="4" type="ORF">JRQ81_019220</name>
</gene>
<evidence type="ECO:0000256" key="2">
    <source>
        <dbReference type="ARBA" id="ARBA00023163"/>
    </source>
</evidence>
<proteinExistence type="predicted"/>
<dbReference type="Gene3D" id="3.30.1360.10">
    <property type="entry name" value="RNA polymerase, RBP11-like subunit"/>
    <property type="match status" value="1"/>
</dbReference>
<comment type="caution">
    <text evidence="4">The sequence shown here is derived from an EMBL/GenBank/DDBJ whole genome shotgun (WGS) entry which is preliminary data.</text>
</comment>
<keyword evidence="5" id="KW-1185">Reference proteome</keyword>
<accession>A0A9Q0XLZ0</accession>
<reference evidence="4" key="1">
    <citation type="journal article" date="2023" name="DNA Res.">
        <title>Chromosome-level genome assembly of Phrynocephalus forsythii using third-generation DNA sequencing and Hi-C analysis.</title>
        <authorList>
            <person name="Qi Y."/>
            <person name="Zhao W."/>
            <person name="Zhao Y."/>
            <person name="Niu C."/>
            <person name="Cao S."/>
            <person name="Zhang Y."/>
        </authorList>
    </citation>
    <scope>NUCLEOTIDE SEQUENCE</scope>
    <source>
        <tissue evidence="4">Muscle</tissue>
    </source>
</reference>
<feature type="compositionally biased region" description="Gly residues" evidence="3">
    <location>
        <begin position="1"/>
        <end position="21"/>
    </location>
</feature>
<dbReference type="GO" id="GO:0000428">
    <property type="term" value="C:DNA-directed RNA polymerase complex"/>
    <property type="evidence" value="ECO:0007669"/>
    <property type="project" value="UniProtKB-KW"/>
</dbReference>
<evidence type="ECO:0000256" key="1">
    <source>
        <dbReference type="ARBA" id="ARBA00022478"/>
    </source>
</evidence>
<feature type="region of interest" description="Disordered" evidence="3">
    <location>
        <begin position="1"/>
        <end position="41"/>
    </location>
</feature>
<keyword evidence="1" id="KW-0240">DNA-directed RNA polymerase</keyword>
<sequence length="96" mass="10510">MKGSMEGAGQGEGLFGKGKGGNQMMVEKRKTPSTESEAPEAGLCSYSTTHTFESYISLHIQTKGGVLPFQMFQEGLEEFMSVWQQMLLHISVASME</sequence>
<dbReference type="GO" id="GO:0046983">
    <property type="term" value="F:protein dimerization activity"/>
    <property type="evidence" value="ECO:0007669"/>
    <property type="project" value="InterPro"/>
</dbReference>
<dbReference type="AlphaFoldDB" id="A0A9Q0XLZ0"/>
<dbReference type="Proteomes" id="UP001142489">
    <property type="component" value="Unassembled WGS sequence"/>
</dbReference>